<keyword evidence="3" id="KW-1185">Reference proteome</keyword>
<dbReference type="EMBL" id="JADDIV010000003">
    <property type="protein sequence ID" value="MBE7368098.1"/>
    <property type="molecule type" value="Genomic_DNA"/>
</dbReference>
<proteinExistence type="predicted"/>
<dbReference type="PANTHER" id="PTHR43102">
    <property type="entry name" value="SLR1143 PROTEIN"/>
    <property type="match status" value="1"/>
</dbReference>
<dbReference type="SUPFAM" id="SSF55781">
    <property type="entry name" value="GAF domain-like"/>
    <property type="match status" value="1"/>
</dbReference>
<sequence>MTPAPQQSVEHPDFIAIEEGFAVATADGAQDCRLARLSELLEKVREQLKMDVVFVSQFVEGSRVLRWVRTAAGVPVTVRSGDAGPREESYCQKVVDGRLPQVIRDARAHPVSAAMPATQAVGVGAHLSVPIRLSDGTIYGTVCCFSHRPFPWLGERDAQTLRAVADVVARVLERPRVN</sequence>
<dbReference type="PANTHER" id="PTHR43102:SF2">
    <property type="entry name" value="GAF DOMAIN-CONTAINING PROTEIN"/>
    <property type="match status" value="1"/>
</dbReference>
<organism evidence="2 3">
    <name type="scientific">Ramlibacter pallidus</name>
    <dbReference type="NCBI Taxonomy" id="2780087"/>
    <lineage>
        <taxon>Bacteria</taxon>
        <taxon>Pseudomonadati</taxon>
        <taxon>Pseudomonadota</taxon>
        <taxon>Betaproteobacteria</taxon>
        <taxon>Burkholderiales</taxon>
        <taxon>Comamonadaceae</taxon>
        <taxon>Ramlibacter</taxon>
    </lineage>
</organism>
<reference evidence="2 3" key="1">
    <citation type="submission" date="2020-10" db="EMBL/GenBank/DDBJ databases">
        <title>Ramlibacter sp. HM2 16S ribosomal RNA gene Genome sequencing and assembly.</title>
        <authorList>
            <person name="Kang M."/>
        </authorList>
    </citation>
    <scope>NUCLEOTIDE SEQUENCE [LARGE SCALE GENOMIC DNA]</scope>
    <source>
        <strain evidence="2 3">HM2</strain>
    </source>
</reference>
<comment type="caution">
    <text evidence="2">The sequence shown here is derived from an EMBL/GenBank/DDBJ whole genome shotgun (WGS) entry which is preliminary data.</text>
</comment>
<evidence type="ECO:0000259" key="1">
    <source>
        <dbReference type="SMART" id="SM00065"/>
    </source>
</evidence>
<evidence type="ECO:0000313" key="2">
    <source>
        <dbReference type="EMBL" id="MBE7368098.1"/>
    </source>
</evidence>
<name>A0ABR9S3L1_9BURK</name>
<dbReference type="SMART" id="SM00065">
    <property type="entry name" value="GAF"/>
    <property type="match status" value="1"/>
</dbReference>
<evidence type="ECO:0000313" key="3">
    <source>
        <dbReference type="Proteomes" id="UP000806285"/>
    </source>
</evidence>
<accession>A0ABR9S3L1</accession>
<dbReference type="InterPro" id="IPR029016">
    <property type="entry name" value="GAF-like_dom_sf"/>
</dbReference>
<gene>
    <name evidence="2" type="ORF">IM787_11015</name>
</gene>
<protein>
    <submittedName>
        <fullName evidence="2">GAF domain-containing protein</fullName>
    </submittedName>
</protein>
<dbReference type="Pfam" id="PF01590">
    <property type="entry name" value="GAF"/>
    <property type="match status" value="1"/>
</dbReference>
<feature type="domain" description="GAF" evidence="1">
    <location>
        <begin position="32"/>
        <end position="178"/>
    </location>
</feature>
<dbReference type="RefSeq" id="WP_193676712.1">
    <property type="nucleotide sequence ID" value="NZ_JADDIV010000003.1"/>
</dbReference>
<dbReference type="InterPro" id="IPR003018">
    <property type="entry name" value="GAF"/>
</dbReference>
<dbReference type="Gene3D" id="3.30.450.40">
    <property type="match status" value="1"/>
</dbReference>
<dbReference type="Proteomes" id="UP000806285">
    <property type="component" value="Unassembled WGS sequence"/>
</dbReference>